<sequence>MKPRENYYLSSEVYKGDVELLMYRFHPVADMNPLMGAEEFRALKMSLSLHGQLEPILLYRGKVVDGRNRVTALYETKQPHVDYIKLKNNLQLNDLEKLVLIKETRRKQTATQLAITALGSMKSFKQEEYRRASLAYGISSKQIQRAKKVSKLLPKEQFLALHKGSLYVKLDGSKTSSLQVIIEDMKAREIIVLEEMQKSSEKDGESIRDDSDFKEGLLIAKSILKGKSENYKKGMLEGLLFETN</sequence>
<accession>A0A1W1BH11</accession>
<dbReference type="SUPFAM" id="SSF110849">
    <property type="entry name" value="ParB/Sulfiredoxin"/>
    <property type="match status" value="1"/>
</dbReference>
<evidence type="ECO:0000313" key="1">
    <source>
        <dbReference type="EMBL" id="SFV52769.1"/>
    </source>
</evidence>
<organism evidence="1">
    <name type="scientific">hydrothermal vent metagenome</name>
    <dbReference type="NCBI Taxonomy" id="652676"/>
    <lineage>
        <taxon>unclassified sequences</taxon>
        <taxon>metagenomes</taxon>
        <taxon>ecological metagenomes</taxon>
    </lineage>
</organism>
<evidence type="ECO:0008006" key="2">
    <source>
        <dbReference type="Google" id="ProtNLM"/>
    </source>
</evidence>
<name>A0A1W1BH11_9ZZZZ</name>
<dbReference type="EMBL" id="FPHN01000015">
    <property type="protein sequence ID" value="SFV52769.1"/>
    <property type="molecule type" value="Genomic_DNA"/>
</dbReference>
<dbReference type="InterPro" id="IPR036086">
    <property type="entry name" value="ParB/Sulfiredoxin_sf"/>
</dbReference>
<gene>
    <name evidence="1" type="ORF">MNB_SV-14-340</name>
</gene>
<reference evidence="1" key="1">
    <citation type="submission" date="2016-10" db="EMBL/GenBank/DDBJ databases">
        <authorList>
            <person name="de Groot N.N."/>
        </authorList>
    </citation>
    <scope>NUCLEOTIDE SEQUENCE</scope>
</reference>
<protein>
    <recommendedName>
        <fullName evidence="2">ParB/Sulfiredoxin domain-containing protein</fullName>
    </recommendedName>
</protein>
<dbReference type="AlphaFoldDB" id="A0A1W1BH11"/>
<proteinExistence type="predicted"/>